<evidence type="ECO:0000256" key="3">
    <source>
        <dbReference type="ARBA" id="ARBA00022703"/>
    </source>
</evidence>
<dbReference type="PIRSF" id="PIRSF038001">
    <property type="entry name" value="Caspase_ICE"/>
    <property type="match status" value="1"/>
</dbReference>
<dbReference type="InterPro" id="IPR033139">
    <property type="entry name" value="Caspase_cys_AS"/>
</dbReference>
<dbReference type="InterPro" id="IPR002138">
    <property type="entry name" value="Pept_C14_p10"/>
</dbReference>
<dbReference type="InterPro" id="IPR011600">
    <property type="entry name" value="Pept_C14_caspase"/>
</dbReference>
<dbReference type="SUPFAM" id="SSF52129">
    <property type="entry name" value="Caspase-like"/>
    <property type="match status" value="1"/>
</dbReference>
<evidence type="ECO:0000256" key="5">
    <source>
        <dbReference type="ARBA" id="ARBA00022807"/>
    </source>
</evidence>
<keyword evidence="5" id="KW-0788">Thiol protease</keyword>
<comment type="similarity">
    <text evidence="1 8">Belongs to the peptidase C14A family.</text>
</comment>
<dbReference type="PROSITE" id="PS50208">
    <property type="entry name" value="CASPASE_P20"/>
    <property type="match status" value="1"/>
</dbReference>
<dbReference type="InterPro" id="IPR029030">
    <property type="entry name" value="Caspase-like_dom_sf"/>
</dbReference>
<evidence type="ECO:0000256" key="6">
    <source>
        <dbReference type="ARBA" id="ARBA00023145"/>
    </source>
</evidence>
<evidence type="ECO:0000313" key="13">
    <source>
        <dbReference type="EMBL" id="ALC43265.1"/>
    </source>
</evidence>
<accession>A0A0M4EG02</accession>
<feature type="compositionally biased region" description="Polar residues" evidence="10">
    <location>
        <begin position="137"/>
        <end position="151"/>
    </location>
</feature>
<dbReference type="Gene3D" id="3.40.50.1460">
    <property type="match status" value="1"/>
</dbReference>
<dbReference type="InterPro" id="IPR001309">
    <property type="entry name" value="Pept_C14_p20"/>
</dbReference>
<evidence type="ECO:0000256" key="9">
    <source>
        <dbReference type="SAM" id="Coils"/>
    </source>
</evidence>
<name>A0A0M4EG02_DROBS</name>
<keyword evidence="9" id="KW-0175">Coiled coil</keyword>
<evidence type="ECO:0000256" key="1">
    <source>
        <dbReference type="ARBA" id="ARBA00010134"/>
    </source>
</evidence>
<dbReference type="PRINTS" id="PR00376">
    <property type="entry name" value="IL1BCENZYME"/>
</dbReference>
<evidence type="ECO:0000259" key="11">
    <source>
        <dbReference type="PROSITE" id="PS50207"/>
    </source>
</evidence>
<dbReference type="AlphaFoldDB" id="A0A0M4EG02"/>
<evidence type="ECO:0000256" key="4">
    <source>
        <dbReference type="ARBA" id="ARBA00022801"/>
    </source>
</evidence>
<dbReference type="PROSITE" id="PS50207">
    <property type="entry name" value="CASPASE_P10"/>
    <property type="match status" value="1"/>
</dbReference>
<dbReference type="Gene3D" id="1.10.533.10">
    <property type="entry name" value="Death Domain, Fas"/>
    <property type="match status" value="1"/>
</dbReference>
<dbReference type="OrthoDB" id="6097640at2759"/>
<dbReference type="GO" id="GO:0004197">
    <property type="term" value="F:cysteine-type endopeptidase activity"/>
    <property type="evidence" value="ECO:0007669"/>
    <property type="project" value="InterPro"/>
</dbReference>
<dbReference type="PANTHER" id="PTHR47901:SF8">
    <property type="entry name" value="CASPASE-3"/>
    <property type="match status" value="1"/>
</dbReference>
<keyword evidence="6" id="KW-0865">Zymogen</keyword>
<feature type="domain" description="Caspase family p20" evidence="12">
    <location>
        <begin position="198"/>
        <end position="326"/>
    </location>
</feature>
<feature type="active site" evidence="7">
    <location>
        <position position="275"/>
    </location>
</feature>
<feature type="coiled-coil region" evidence="9">
    <location>
        <begin position="402"/>
        <end position="429"/>
    </location>
</feature>
<evidence type="ECO:0000259" key="12">
    <source>
        <dbReference type="PROSITE" id="PS50208"/>
    </source>
</evidence>
<sequence length="449" mass="51727">NMEEERELGMLRKHREQILNNIDELISCTNYEQLVRETLRSGLISPTMRDNLKDLDGAQYKKLLSADQQQTELHRNFFKKITKRGPTAYDDLKEILQQLGFRSALRILQNVDDDSNDDFQSCTRIKRLSSKDIVDNCANSQPDDQTATTESRLPYKYTNGPLTPFTEPIDGPKRHVVQAEEIHTDQNLGTYSMQSEHNRGVLLVVNIIDFTLATRRRNGAEKDGNSLIDIFRQMGFTIFSYENLKQDQFFDLLNRLTSSDFVRNTECFVMALMTHGAREKEVDKVEFTDGSFEKVRAIIDHFQVASCPNLYNKPKVLIFPFCRGDAPDKGQPEPEVAKEQRPAIEYDGVKTNETVKKRNVSTLSDLMVCYATTPGHETHRDPLDGSWYIQKFCDVMAEQAHNTHMEDMLKKIQQKLSKMRANNNALQTGSYENHGFDRKLYFNPGYLPK</sequence>
<dbReference type="InterPro" id="IPR015917">
    <property type="entry name" value="Pept_C14A"/>
</dbReference>
<dbReference type="SMART" id="SM00115">
    <property type="entry name" value="CASc"/>
    <property type="match status" value="1"/>
</dbReference>
<organism evidence="13 14">
    <name type="scientific">Drosophila busckii</name>
    <name type="common">Fruit fly</name>
    <dbReference type="NCBI Taxonomy" id="30019"/>
    <lineage>
        <taxon>Eukaryota</taxon>
        <taxon>Metazoa</taxon>
        <taxon>Ecdysozoa</taxon>
        <taxon>Arthropoda</taxon>
        <taxon>Hexapoda</taxon>
        <taxon>Insecta</taxon>
        <taxon>Pterygota</taxon>
        <taxon>Neoptera</taxon>
        <taxon>Endopterygota</taxon>
        <taxon>Diptera</taxon>
        <taxon>Brachycera</taxon>
        <taxon>Muscomorpha</taxon>
        <taxon>Ephydroidea</taxon>
        <taxon>Drosophilidae</taxon>
        <taxon>Drosophila</taxon>
    </lineage>
</organism>
<feature type="non-terminal residue" evidence="13">
    <location>
        <position position="1"/>
    </location>
</feature>
<dbReference type="Proteomes" id="UP000494163">
    <property type="component" value="Chromosome 3L"/>
</dbReference>
<dbReference type="InterPro" id="IPR002398">
    <property type="entry name" value="Pept_C14"/>
</dbReference>
<dbReference type="OMA" id="VCYANTP"/>
<keyword evidence="4" id="KW-0378">Hydrolase</keyword>
<evidence type="ECO:0000256" key="10">
    <source>
        <dbReference type="SAM" id="MobiDB-lite"/>
    </source>
</evidence>
<dbReference type="PROSITE" id="PS01122">
    <property type="entry name" value="CASPASE_CYS"/>
    <property type="match status" value="1"/>
</dbReference>
<dbReference type="Pfam" id="PF00656">
    <property type="entry name" value="Peptidase_C14"/>
    <property type="match status" value="1"/>
</dbReference>
<dbReference type="GO" id="GO:0006915">
    <property type="term" value="P:apoptotic process"/>
    <property type="evidence" value="ECO:0007669"/>
    <property type="project" value="UniProtKB-KW"/>
</dbReference>
<reference evidence="13 14" key="1">
    <citation type="submission" date="2015-08" db="EMBL/GenBank/DDBJ databases">
        <title>Ancestral chromatin configuration constrains chromatin evolution on differentiating sex chromosomes in Drosophila.</title>
        <authorList>
            <person name="Zhou Q."/>
            <person name="Bachtrog D."/>
        </authorList>
    </citation>
    <scope>NUCLEOTIDE SEQUENCE [LARGE SCALE GENOMIC DNA]</scope>
    <source>
        <tissue evidence="13">Whole larvae</tissue>
    </source>
</reference>
<dbReference type="STRING" id="30019.A0A0M4EG02"/>
<evidence type="ECO:0000256" key="8">
    <source>
        <dbReference type="RuleBase" id="RU003971"/>
    </source>
</evidence>
<dbReference type="GO" id="GO:0006508">
    <property type="term" value="P:proteolysis"/>
    <property type="evidence" value="ECO:0007669"/>
    <property type="project" value="UniProtKB-KW"/>
</dbReference>
<proteinExistence type="inferred from homology"/>
<feature type="region of interest" description="Disordered" evidence="10">
    <location>
        <begin position="136"/>
        <end position="157"/>
    </location>
</feature>
<protein>
    <submittedName>
        <fullName evidence="13">Nc</fullName>
    </submittedName>
</protein>
<dbReference type="SMR" id="A0A0M4EG02"/>
<dbReference type="PANTHER" id="PTHR47901">
    <property type="entry name" value="CASPASE RECRUITMENT DOMAIN-CONTAINING PROTEIN 18"/>
    <property type="match status" value="1"/>
</dbReference>
<keyword evidence="2" id="KW-0645">Protease</keyword>
<feature type="domain" description="Caspase family p10" evidence="11">
    <location>
        <begin position="356"/>
        <end position="444"/>
    </location>
</feature>
<dbReference type="InterPro" id="IPR011029">
    <property type="entry name" value="DEATH-like_dom_sf"/>
</dbReference>
<evidence type="ECO:0000256" key="7">
    <source>
        <dbReference type="PIRSR" id="PIRSR038001-1"/>
    </source>
</evidence>
<gene>
    <name evidence="13" type="ORF">Dbus_chr3Lg431</name>
</gene>
<evidence type="ECO:0000313" key="14">
    <source>
        <dbReference type="Proteomes" id="UP000494163"/>
    </source>
</evidence>
<keyword evidence="14" id="KW-1185">Reference proteome</keyword>
<feature type="active site" evidence="7">
    <location>
        <position position="322"/>
    </location>
</feature>
<evidence type="ECO:0000256" key="2">
    <source>
        <dbReference type="ARBA" id="ARBA00022670"/>
    </source>
</evidence>
<dbReference type="EMBL" id="CP012525">
    <property type="protein sequence ID" value="ALC43265.1"/>
    <property type="molecule type" value="Genomic_DNA"/>
</dbReference>
<keyword evidence="3" id="KW-0053">Apoptosis</keyword>